<evidence type="ECO:0000313" key="2">
    <source>
        <dbReference type="Proteomes" id="UP001165960"/>
    </source>
</evidence>
<evidence type="ECO:0000313" key="1">
    <source>
        <dbReference type="EMBL" id="KAJ9057162.1"/>
    </source>
</evidence>
<gene>
    <name evidence="1" type="ORF">DSO57_1025210</name>
</gene>
<dbReference type="Proteomes" id="UP001165960">
    <property type="component" value="Unassembled WGS sequence"/>
</dbReference>
<reference evidence="1" key="1">
    <citation type="submission" date="2022-04" db="EMBL/GenBank/DDBJ databases">
        <title>Genome of the entomopathogenic fungus Entomophthora muscae.</title>
        <authorList>
            <person name="Elya C."/>
            <person name="Lovett B.R."/>
            <person name="Lee E."/>
            <person name="Macias A.M."/>
            <person name="Hajek A.E."/>
            <person name="De Bivort B.L."/>
            <person name="Kasson M.T."/>
            <person name="De Fine Licht H.H."/>
            <person name="Stajich J.E."/>
        </authorList>
    </citation>
    <scope>NUCLEOTIDE SEQUENCE</scope>
    <source>
        <strain evidence="1">Berkeley</strain>
    </source>
</reference>
<proteinExistence type="predicted"/>
<dbReference type="EMBL" id="QTSX02005820">
    <property type="protein sequence ID" value="KAJ9057162.1"/>
    <property type="molecule type" value="Genomic_DNA"/>
</dbReference>
<protein>
    <submittedName>
        <fullName evidence="1">Uncharacterized protein</fullName>
    </submittedName>
</protein>
<accession>A0ACC2S4C0</accession>
<keyword evidence="2" id="KW-1185">Reference proteome</keyword>
<name>A0ACC2S4C0_9FUNG</name>
<sequence length="256" mass="28262">MKYTHFKFGVVYDLPNFFTMMKCMPFHAQEFYVVANAYCSKYPCLDLDLNASHFATLPSLNEVESVKDNVTTVFSSMAQKKIFVSVLHCSLCDLPENSGAFWRLSQEPDLSVYKSSQAFLLLEASKNDSSLFCLQFAQDHNYNPTIEEMMYSFPLVLYDFSSISPPQSQGSQVLLSFGPTQGQDPLPKDFAWLSEIGKGFGSLQEPSTVSADRLLVHGVSQGHQSISSGIPSGAGILPVVLTPSRALQMNNSPSIP</sequence>
<organism evidence="1 2">
    <name type="scientific">Entomophthora muscae</name>
    <dbReference type="NCBI Taxonomy" id="34485"/>
    <lineage>
        <taxon>Eukaryota</taxon>
        <taxon>Fungi</taxon>
        <taxon>Fungi incertae sedis</taxon>
        <taxon>Zoopagomycota</taxon>
        <taxon>Entomophthoromycotina</taxon>
        <taxon>Entomophthoromycetes</taxon>
        <taxon>Entomophthorales</taxon>
        <taxon>Entomophthoraceae</taxon>
        <taxon>Entomophthora</taxon>
    </lineage>
</organism>
<comment type="caution">
    <text evidence="1">The sequence shown here is derived from an EMBL/GenBank/DDBJ whole genome shotgun (WGS) entry which is preliminary data.</text>
</comment>